<dbReference type="PANTHER" id="PTHR23303:SF14">
    <property type="entry name" value="BOS COMPLEX SUBUNIT NOMO1-RELATED"/>
    <property type="match status" value="1"/>
</dbReference>
<feature type="region of interest" description="Disordered" evidence="2">
    <location>
        <begin position="25"/>
        <end position="62"/>
    </location>
</feature>
<dbReference type="SUPFAM" id="SSF49464">
    <property type="entry name" value="Carboxypeptidase regulatory domain-like"/>
    <property type="match status" value="3"/>
</dbReference>
<organism evidence="4 5">
    <name type="scientific">Hyalangium minutum</name>
    <dbReference type="NCBI Taxonomy" id="394096"/>
    <lineage>
        <taxon>Bacteria</taxon>
        <taxon>Pseudomonadati</taxon>
        <taxon>Myxococcota</taxon>
        <taxon>Myxococcia</taxon>
        <taxon>Myxococcales</taxon>
        <taxon>Cystobacterineae</taxon>
        <taxon>Archangiaceae</taxon>
        <taxon>Hyalangium</taxon>
    </lineage>
</organism>
<feature type="region of interest" description="Disordered" evidence="2">
    <location>
        <begin position="86"/>
        <end position="111"/>
    </location>
</feature>
<dbReference type="InterPro" id="IPR013784">
    <property type="entry name" value="Carb-bd-like_fold"/>
</dbReference>
<dbReference type="EMBL" id="JMCB01000006">
    <property type="protein sequence ID" value="KFE68753.1"/>
    <property type="molecule type" value="Genomic_DNA"/>
</dbReference>
<evidence type="ECO:0000313" key="5">
    <source>
        <dbReference type="Proteomes" id="UP000028725"/>
    </source>
</evidence>
<keyword evidence="3" id="KW-1133">Transmembrane helix</keyword>
<proteinExistence type="predicted"/>
<protein>
    <recommendedName>
        <fullName evidence="6">Carboxypeptidase regulatory-like domain-containing protein</fullName>
    </recommendedName>
</protein>
<evidence type="ECO:0000256" key="2">
    <source>
        <dbReference type="SAM" id="MobiDB-lite"/>
    </source>
</evidence>
<dbReference type="SUPFAM" id="SSF49452">
    <property type="entry name" value="Starch-binding domain-like"/>
    <property type="match status" value="4"/>
</dbReference>
<name>A0A085WM40_9BACT</name>
<dbReference type="InterPro" id="IPR008969">
    <property type="entry name" value="CarboxyPept-like_regulatory"/>
</dbReference>
<feature type="transmembrane region" description="Helical" evidence="3">
    <location>
        <begin position="5"/>
        <end position="24"/>
    </location>
</feature>
<accession>A0A085WM40</accession>
<dbReference type="AlphaFoldDB" id="A0A085WM40"/>
<evidence type="ECO:0008006" key="6">
    <source>
        <dbReference type="Google" id="ProtNLM"/>
    </source>
</evidence>
<comment type="caution">
    <text evidence="4">The sequence shown here is derived from an EMBL/GenBank/DDBJ whole genome shotgun (WGS) entry which is preliminary data.</text>
</comment>
<keyword evidence="5" id="KW-1185">Reference proteome</keyword>
<dbReference type="RefSeq" id="WP_044189766.1">
    <property type="nucleotide sequence ID" value="NZ_JMCB01000006.1"/>
</dbReference>
<dbReference type="Proteomes" id="UP000028725">
    <property type="component" value="Unassembled WGS sequence"/>
</dbReference>
<gene>
    <name evidence="4" type="ORF">DB31_7990</name>
</gene>
<dbReference type="PATRIC" id="fig|394096.3.peg.4031"/>
<dbReference type="PANTHER" id="PTHR23303">
    <property type="entry name" value="CARBOXYPEPTIDASE REGULATORY REGION-CONTAINING"/>
    <property type="match status" value="1"/>
</dbReference>
<sequence>MRRQAWGVIGAAVVGLGVVVFLGLPQGTDPESTQVSQRPEGASGKRKQKVHATPTPPPSGTLSIRGLVKVGQAPVAGVRVSATRPMPGETLSELPCPVDESDPAPSSRGKRLPECMREARAQVLELVQGRYGEAPVYAETVTGADGSFALEGLPEGEFTLWALGEQGAELRPQVAAGAEGVELVLGEGVTVEGRVVDASEHPLSEVRLTVLHAKYTRFFDVRTSADGRFQVGPLPKGEYALVAEKEEWLPEFLPPYLVRSRTAVVLYQPVRLAGLVLSEGTPAPGTEVRLTAGSEAGQVTTADAQGRFVFEGLKPLGYELTAERAGRFARAEVHLRTMELSAEEVVLRLGESRHVEGTVRDDAGNPIPGARVALWRKRDYGQNWKVFTDEEGHYRVGPLPLSDYVFDVTAPRYRHVENEVHAITREPVPLDFTLPRAFSLAGTLVDEEGVPVAEASLELISGDGEQPQGTQSNTMTEEDGRFVLDAPAAGTWTLSTEDERFLPEKKQVQVPSENLRWVLRRGARIDGSVTDAEGTPMSEVGITVWMPGEEGEWSYSRRAMTDAQGRFSVSGMEAGSYRVEASLTDEGVERSASQPVTLRDNGRAEVALRFETGWSLSGLAVDEAGQPVAEATINVYQPPNATAAWRRNRFRCGNDRPRIVTGRDGRFTLEHLTGEQYVLWAYKEGYIFLAAKSEGAAAVDEDSIRVRSGTEQVRLVFQSQARIRGRLVDPDGAPIPRFELNMRFMSDAQGAFTTPITETGTQHLLFGAPGMAQTTRAVKVQEGVDVDLGEVRMEPGRRVRGVVVDAETGAPQAGAEVRVLGPAREQEEGLARPSLFMRAQDDGTFEFPHVESEPLQLEVSHTNYRMARVALGASDASVTVRLVSGATVVVSAVDSAGRPLDADVRFILERDESSWETLDVVEGVGQRRGLEPGSYWVQLSTAAGTTEGFVPQRAEIPEQGQVKLAFVQRKAGPTLVLRTEGLDEGVEAILLPGAFTVPVSMKTVPLWTSMGLSGVQDEGVRRFTALSPGRVRLLLFAGPPARFHLEELELPAEGVVERGVQPRWQPMPEK</sequence>
<dbReference type="InterPro" id="IPR051417">
    <property type="entry name" value="SDr/BOS_complex"/>
</dbReference>
<evidence type="ECO:0000256" key="3">
    <source>
        <dbReference type="SAM" id="Phobius"/>
    </source>
</evidence>
<evidence type="ECO:0000313" key="4">
    <source>
        <dbReference type="EMBL" id="KFE68753.1"/>
    </source>
</evidence>
<dbReference type="Pfam" id="PF13620">
    <property type="entry name" value="CarboxypepD_reg"/>
    <property type="match status" value="4"/>
</dbReference>
<keyword evidence="1" id="KW-0732">Signal</keyword>
<dbReference type="Gene3D" id="2.60.40.1120">
    <property type="entry name" value="Carboxypeptidase-like, regulatory domain"/>
    <property type="match status" value="5"/>
</dbReference>
<dbReference type="STRING" id="394096.DB31_7990"/>
<keyword evidence="3" id="KW-0472">Membrane</keyword>
<dbReference type="GO" id="GO:0030246">
    <property type="term" value="F:carbohydrate binding"/>
    <property type="evidence" value="ECO:0007669"/>
    <property type="project" value="InterPro"/>
</dbReference>
<evidence type="ECO:0000256" key="1">
    <source>
        <dbReference type="ARBA" id="ARBA00022729"/>
    </source>
</evidence>
<keyword evidence="3" id="KW-0812">Transmembrane</keyword>
<reference evidence="4 5" key="1">
    <citation type="submission" date="2014-04" db="EMBL/GenBank/DDBJ databases">
        <title>Genome assembly of Hyalangium minutum DSM 14724.</title>
        <authorList>
            <person name="Sharma G."/>
            <person name="Subramanian S."/>
        </authorList>
    </citation>
    <scope>NUCLEOTIDE SEQUENCE [LARGE SCALE GENOMIC DNA]</scope>
    <source>
        <strain evidence="4 5">DSM 14724</strain>
    </source>
</reference>